<proteinExistence type="predicted"/>
<dbReference type="EMBL" id="KB007932">
    <property type="protein sequence ID" value="ELR19581.1"/>
    <property type="molecule type" value="Genomic_DNA"/>
</dbReference>
<dbReference type="GeneID" id="14920404"/>
<dbReference type="KEGG" id="acan:ACA1_197310"/>
<gene>
    <name evidence="2" type="ORF">ACA1_197310</name>
</gene>
<keyword evidence="3" id="KW-1185">Reference proteome</keyword>
<sequence length="115" mass="13301">FPARKTSNIGKAGEEEAKCEHGGYTTHDRRRVLLDKNTPLREVRRHLDRKLRQPRMTDDYGHAFQESDLEQPLWKFSDGCALQVVFVPTDMDNLKDFAEQGTQKVMTSLLRKKVA</sequence>
<name>L8H572_ACACF</name>
<dbReference type="AlphaFoldDB" id="L8H572"/>
<dbReference type="VEuPathDB" id="AmoebaDB:ACA1_197310"/>
<accession>L8H572</accession>
<evidence type="ECO:0000313" key="2">
    <source>
        <dbReference type="EMBL" id="ELR19581.1"/>
    </source>
</evidence>
<feature type="compositionally biased region" description="Basic and acidic residues" evidence="1">
    <location>
        <begin position="12"/>
        <end position="21"/>
    </location>
</feature>
<dbReference type="RefSeq" id="XP_004341673.1">
    <property type="nucleotide sequence ID" value="XM_004341625.1"/>
</dbReference>
<dbReference type="Proteomes" id="UP000011083">
    <property type="component" value="Unassembled WGS sequence"/>
</dbReference>
<protein>
    <submittedName>
        <fullName evidence="2">Uncharacterized protein</fullName>
    </submittedName>
</protein>
<feature type="non-terminal residue" evidence="2">
    <location>
        <position position="115"/>
    </location>
</feature>
<evidence type="ECO:0000313" key="3">
    <source>
        <dbReference type="Proteomes" id="UP000011083"/>
    </source>
</evidence>
<feature type="region of interest" description="Disordered" evidence="1">
    <location>
        <begin position="1"/>
        <end position="23"/>
    </location>
</feature>
<reference evidence="2 3" key="1">
    <citation type="journal article" date="2013" name="Genome Biol.">
        <title>Genome of Acanthamoeba castellanii highlights extensive lateral gene transfer and early evolution of tyrosine kinase signaling.</title>
        <authorList>
            <person name="Clarke M."/>
            <person name="Lohan A.J."/>
            <person name="Liu B."/>
            <person name="Lagkouvardos I."/>
            <person name="Roy S."/>
            <person name="Zafar N."/>
            <person name="Bertelli C."/>
            <person name="Schilde C."/>
            <person name="Kianianmomeni A."/>
            <person name="Burglin T.R."/>
            <person name="Frech C."/>
            <person name="Turcotte B."/>
            <person name="Kopec K.O."/>
            <person name="Synnott J.M."/>
            <person name="Choo C."/>
            <person name="Paponov I."/>
            <person name="Finkler A."/>
            <person name="Soon Heng Tan C."/>
            <person name="Hutchins A.P."/>
            <person name="Weinmeier T."/>
            <person name="Rattei T."/>
            <person name="Chu J.S."/>
            <person name="Gimenez G."/>
            <person name="Irimia M."/>
            <person name="Rigden D.J."/>
            <person name="Fitzpatrick D.A."/>
            <person name="Lorenzo-Morales J."/>
            <person name="Bateman A."/>
            <person name="Chiu C.H."/>
            <person name="Tang P."/>
            <person name="Hegemann P."/>
            <person name="Fromm H."/>
            <person name="Raoult D."/>
            <person name="Greub G."/>
            <person name="Miranda-Saavedra D."/>
            <person name="Chen N."/>
            <person name="Nash P."/>
            <person name="Ginger M.L."/>
            <person name="Horn M."/>
            <person name="Schaap P."/>
            <person name="Caler L."/>
            <person name="Loftus B."/>
        </authorList>
    </citation>
    <scope>NUCLEOTIDE SEQUENCE [LARGE SCALE GENOMIC DNA]</scope>
    <source>
        <strain evidence="2 3">Neff</strain>
    </source>
</reference>
<evidence type="ECO:0000256" key="1">
    <source>
        <dbReference type="SAM" id="MobiDB-lite"/>
    </source>
</evidence>
<organism evidence="2 3">
    <name type="scientific">Acanthamoeba castellanii (strain ATCC 30010 / Neff)</name>
    <dbReference type="NCBI Taxonomy" id="1257118"/>
    <lineage>
        <taxon>Eukaryota</taxon>
        <taxon>Amoebozoa</taxon>
        <taxon>Discosea</taxon>
        <taxon>Longamoebia</taxon>
        <taxon>Centramoebida</taxon>
        <taxon>Acanthamoebidae</taxon>
        <taxon>Acanthamoeba</taxon>
    </lineage>
</organism>